<dbReference type="GO" id="GO:0030159">
    <property type="term" value="F:signaling receptor complex adaptor activity"/>
    <property type="evidence" value="ECO:0007669"/>
    <property type="project" value="TreeGrafter"/>
</dbReference>
<organism evidence="2 3">
    <name type="scientific">Pararge aegeria aegeria</name>
    <dbReference type="NCBI Taxonomy" id="348720"/>
    <lineage>
        <taxon>Eukaryota</taxon>
        <taxon>Metazoa</taxon>
        <taxon>Ecdysozoa</taxon>
        <taxon>Arthropoda</taxon>
        <taxon>Hexapoda</taxon>
        <taxon>Insecta</taxon>
        <taxon>Pterygota</taxon>
        <taxon>Neoptera</taxon>
        <taxon>Endopterygota</taxon>
        <taxon>Lepidoptera</taxon>
        <taxon>Glossata</taxon>
        <taxon>Ditrysia</taxon>
        <taxon>Papilionoidea</taxon>
        <taxon>Nymphalidae</taxon>
        <taxon>Satyrinae</taxon>
        <taxon>Satyrini</taxon>
        <taxon>Parargina</taxon>
        <taxon>Pararge</taxon>
    </lineage>
</organism>
<dbReference type="OrthoDB" id="6919448at2759"/>
<dbReference type="PANTHER" id="PTHR13886:SF4">
    <property type="entry name" value="JNK-INTERACTING PROTEIN 3"/>
    <property type="match status" value="1"/>
</dbReference>
<dbReference type="GO" id="GO:0005078">
    <property type="term" value="F:MAP-kinase scaffold activity"/>
    <property type="evidence" value="ECO:0007669"/>
    <property type="project" value="InterPro"/>
</dbReference>
<feature type="region of interest" description="Disordered" evidence="1">
    <location>
        <begin position="39"/>
        <end position="70"/>
    </location>
</feature>
<dbReference type="GO" id="GO:0019894">
    <property type="term" value="F:kinesin binding"/>
    <property type="evidence" value="ECO:0007669"/>
    <property type="project" value="TreeGrafter"/>
</dbReference>
<dbReference type="Pfam" id="PF19056">
    <property type="entry name" value="WD40_2"/>
    <property type="match status" value="1"/>
</dbReference>
<dbReference type="EMBL" id="CAKXAJ010026070">
    <property type="protein sequence ID" value="CAH2254057.1"/>
    <property type="molecule type" value="Genomic_DNA"/>
</dbReference>
<name>A0A8S4S530_9NEOP</name>
<evidence type="ECO:0000313" key="2">
    <source>
        <dbReference type="EMBL" id="CAH2254057.1"/>
    </source>
</evidence>
<accession>A0A8S4S530</accession>
<dbReference type="InterPro" id="IPR039911">
    <property type="entry name" value="JIP3/JIP4"/>
</dbReference>
<proteinExistence type="predicted"/>
<reference evidence="2" key="1">
    <citation type="submission" date="2022-03" db="EMBL/GenBank/DDBJ databases">
        <authorList>
            <person name="Lindestad O."/>
        </authorList>
    </citation>
    <scope>NUCLEOTIDE SEQUENCE</scope>
</reference>
<sequence>MTLTLTLTCDVVVARASGRSGRCRRPTCGRWTRRSRLCGTPGRRRTSSRRSCPITTTGATTTRAPNSSDRFGRMFAKRTGARRRTDGVSRRRVGMDTKAMPVFRCPPEVYQCQYRYSAAEIEATNSPERGVDAFTEEQNADDTSDGRTMSTVMATMWLGTKSGNLYVHSAIHNYRKCLARVKLNDAILSIVWCASRCVVALADGTIAIFARHQDGQWDFTQYWLMTLGDPKCSGIYIY</sequence>
<dbReference type="AlphaFoldDB" id="A0A8S4S530"/>
<comment type="caution">
    <text evidence="2">The sequence shown here is derived from an EMBL/GenBank/DDBJ whole genome shotgun (WGS) entry which is preliminary data.</text>
</comment>
<dbReference type="GO" id="GO:0008432">
    <property type="term" value="F:JUN kinase binding"/>
    <property type="evidence" value="ECO:0007669"/>
    <property type="project" value="TreeGrafter"/>
</dbReference>
<gene>
    <name evidence="2" type="primary">jg4737</name>
    <name evidence="2" type="ORF">PAEG_LOCUS22605</name>
</gene>
<feature type="compositionally biased region" description="Low complexity" evidence="1">
    <location>
        <begin position="49"/>
        <end position="62"/>
    </location>
</feature>
<evidence type="ECO:0000256" key="1">
    <source>
        <dbReference type="SAM" id="MobiDB-lite"/>
    </source>
</evidence>
<evidence type="ECO:0000313" key="3">
    <source>
        <dbReference type="Proteomes" id="UP000838756"/>
    </source>
</evidence>
<dbReference type="GO" id="GO:0005737">
    <property type="term" value="C:cytoplasm"/>
    <property type="evidence" value="ECO:0007669"/>
    <property type="project" value="TreeGrafter"/>
</dbReference>
<dbReference type="PANTHER" id="PTHR13886">
    <property type="entry name" value="JNK/SAPK-ASSOCIATED PROTEIN"/>
    <property type="match status" value="1"/>
</dbReference>
<protein>
    <submittedName>
        <fullName evidence="2">Jg4737 protein</fullName>
    </submittedName>
</protein>
<feature type="compositionally biased region" description="Basic residues" evidence="1">
    <location>
        <begin position="39"/>
        <end position="48"/>
    </location>
</feature>
<keyword evidence="3" id="KW-1185">Reference proteome</keyword>
<dbReference type="Proteomes" id="UP000838756">
    <property type="component" value="Unassembled WGS sequence"/>
</dbReference>
<dbReference type="GO" id="GO:0016192">
    <property type="term" value="P:vesicle-mediated transport"/>
    <property type="evidence" value="ECO:0007669"/>
    <property type="project" value="TreeGrafter"/>
</dbReference>